<dbReference type="SUPFAM" id="SSF50118">
    <property type="entry name" value="Cell growth inhibitor/plasmid maintenance toxic component"/>
    <property type="match status" value="1"/>
</dbReference>
<dbReference type="Pfam" id="PF01845">
    <property type="entry name" value="CcdB"/>
    <property type="match status" value="1"/>
</dbReference>
<dbReference type="AlphaFoldDB" id="A0A2D2AWC3"/>
<evidence type="ECO:0000256" key="5">
    <source>
        <dbReference type="ARBA" id="ARBA00023163"/>
    </source>
</evidence>
<evidence type="ECO:0000313" key="8">
    <source>
        <dbReference type="EMBL" id="ATQ42309.1"/>
    </source>
</evidence>
<gene>
    <name evidence="8" type="ORF">CSW64_07700</name>
</gene>
<dbReference type="OrthoDB" id="9813510at2"/>
<dbReference type="GO" id="GO:0008657">
    <property type="term" value="F:DNA topoisomerase type II (double strand cut, ATP-hydrolyzing) inhibitor activity"/>
    <property type="evidence" value="ECO:0007669"/>
    <property type="project" value="InterPro"/>
</dbReference>
<dbReference type="InterPro" id="IPR002712">
    <property type="entry name" value="CcdB"/>
</dbReference>
<evidence type="ECO:0000313" key="9">
    <source>
        <dbReference type="Proteomes" id="UP000228945"/>
    </source>
</evidence>
<evidence type="ECO:0000256" key="4">
    <source>
        <dbReference type="ARBA" id="ARBA00023015"/>
    </source>
</evidence>
<keyword evidence="5" id="KW-0804">Transcription</keyword>
<organism evidence="8 9">
    <name type="scientific">Caulobacter mirabilis</name>
    <dbReference type="NCBI Taxonomy" id="69666"/>
    <lineage>
        <taxon>Bacteria</taxon>
        <taxon>Pseudomonadati</taxon>
        <taxon>Pseudomonadota</taxon>
        <taxon>Alphaproteobacteria</taxon>
        <taxon>Caulobacterales</taxon>
        <taxon>Caulobacteraceae</taxon>
        <taxon>Caulobacter</taxon>
    </lineage>
</organism>
<name>A0A2D2AWC3_9CAUL</name>
<evidence type="ECO:0000256" key="6">
    <source>
        <dbReference type="ARBA" id="ARBA00029628"/>
    </source>
</evidence>
<evidence type="ECO:0000256" key="2">
    <source>
        <dbReference type="ARBA" id="ARBA00015075"/>
    </source>
</evidence>
<sequence>MATLVTRQFDIIRNPDGARRSIVPYILVLQSHYAPMATTIVAPIRRKTHAEGHAEIEVPISVQNEDCAVMVAELAHLPSRMLGRSIDNLSRQEDDIRRALDRLFTGF</sequence>
<evidence type="ECO:0000256" key="3">
    <source>
        <dbReference type="ARBA" id="ARBA00022491"/>
    </source>
</evidence>
<dbReference type="GO" id="GO:0006276">
    <property type="term" value="P:plasmid maintenance"/>
    <property type="evidence" value="ECO:0007669"/>
    <property type="project" value="InterPro"/>
</dbReference>
<keyword evidence="9" id="KW-1185">Reference proteome</keyword>
<dbReference type="Gene3D" id="2.30.30.110">
    <property type="match status" value="1"/>
</dbReference>
<accession>A0A2D2AWC3</accession>
<keyword evidence="3" id="KW-0678">Repressor</keyword>
<evidence type="ECO:0000256" key="1">
    <source>
        <dbReference type="ARBA" id="ARBA00005230"/>
    </source>
</evidence>
<dbReference type="EMBL" id="CP024201">
    <property type="protein sequence ID" value="ATQ42309.1"/>
    <property type="molecule type" value="Genomic_DNA"/>
</dbReference>
<dbReference type="Proteomes" id="UP000228945">
    <property type="component" value="Chromosome"/>
</dbReference>
<protein>
    <recommendedName>
        <fullName evidence="2">Toxin CcdB</fullName>
    </recommendedName>
    <alternativeName>
        <fullName evidence="7">Cytotoxic protein CcdB</fullName>
    </alternativeName>
    <alternativeName>
        <fullName evidence="6">Protein LetD</fullName>
    </alternativeName>
</protein>
<reference evidence="8 9" key="1">
    <citation type="submission" date="2017-10" db="EMBL/GenBank/DDBJ databases">
        <title>Genome sequence of Caulobacter mirabilis FWC38.</title>
        <authorList>
            <person name="Fiebig A."/>
            <person name="Crosson S."/>
        </authorList>
    </citation>
    <scope>NUCLEOTIDE SEQUENCE [LARGE SCALE GENOMIC DNA]</scope>
    <source>
        <strain evidence="8 9">FWC 38</strain>
    </source>
</reference>
<keyword evidence="4" id="KW-0805">Transcription regulation</keyword>
<dbReference type="RefSeq" id="WP_099621566.1">
    <property type="nucleotide sequence ID" value="NZ_CP024201.1"/>
</dbReference>
<comment type="similarity">
    <text evidence="1">Belongs to the CcdB toxin family.</text>
</comment>
<dbReference type="InterPro" id="IPR011067">
    <property type="entry name" value="Plasmid_toxin/cell-grow_inhib"/>
</dbReference>
<proteinExistence type="inferred from homology"/>
<evidence type="ECO:0000256" key="7">
    <source>
        <dbReference type="ARBA" id="ARBA00033135"/>
    </source>
</evidence>
<dbReference type="KEGG" id="cmb:CSW64_07700"/>